<reference evidence="2" key="1">
    <citation type="journal article" date="2023" name="G3 (Bethesda)">
        <title>Genome assembly and association tests identify interacting loci associated with vigor, precocity, and sex in interspecific pistachio rootstocks.</title>
        <authorList>
            <person name="Palmer W."/>
            <person name="Jacygrad E."/>
            <person name="Sagayaradj S."/>
            <person name="Cavanaugh K."/>
            <person name="Han R."/>
            <person name="Bertier L."/>
            <person name="Beede B."/>
            <person name="Kafkas S."/>
            <person name="Golino D."/>
            <person name="Preece J."/>
            <person name="Michelmore R."/>
        </authorList>
    </citation>
    <scope>NUCLEOTIDE SEQUENCE [LARGE SCALE GENOMIC DNA]</scope>
</reference>
<keyword evidence="2" id="KW-1185">Reference proteome</keyword>
<evidence type="ECO:0000313" key="1">
    <source>
        <dbReference type="EMBL" id="KAJ0102853.1"/>
    </source>
</evidence>
<accession>A0ACC1BV64</accession>
<proteinExistence type="predicted"/>
<name>A0ACC1BV64_9ROSI</name>
<organism evidence="1 2">
    <name type="scientific">Pistacia atlantica</name>
    <dbReference type="NCBI Taxonomy" id="434234"/>
    <lineage>
        <taxon>Eukaryota</taxon>
        <taxon>Viridiplantae</taxon>
        <taxon>Streptophyta</taxon>
        <taxon>Embryophyta</taxon>
        <taxon>Tracheophyta</taxon>
        <taxon>Spermatophyta</taxon>
        <taxon>Magnoliopsida</taxon>
        <taxon>eudicotyledons</taxon>
        <taxon>Gunneridae</taxon>
        <taxon>Pentapetalae</taxon>
        <taxon>rosids</taxon>
        <taxon>malvids</taxon>
        <taxon>Sapindales</taxon>
        <taxon>Anacardiaceae</taxon>
        <taxon>Pistacia</taxon>
    </lineage>
</organism>
<comment type="caution">
    <text evidence="1">The sequence shown here is derived from an EMBL/GenBank/DDBJ whole genome shotgun (WGS) entry which is preliminary data.</text>
</comment>
<evidence type="ECO:0000313" key="2">
    <source>
        <dbReference type="Proteomes" id="UP001164250"/>
    </source>
</evidence>
<protein>
    <submittedName>
        <fullName evidence="1">Uncharacterized protein</fullName>
    </submittedName>
</protein>
<dbReference type="EMBL" id="CM047899">
    <property type="protein sequence ID" value="KAJ0102853.1"/>
    <property type="molecule type" value="Genomic_DNA"/>
</dbReference>
<sequence length="150" mass="17155">MTYSRMDGDRIHLFSFCPMKTLRNILVVSVEEMLRATLRHRLGYLHESLNSLIKKLISELFKGGFIQVCVIYSWMMGHAFGRPLLDNSGKCVILCHAPRKEYYKKELLRTSKMCGLSHLDVHVREAHSKSKLLQSPVVNHSISPITSRAG</sequence>
<gene>
    <name evidence="1" type="ORF">Patl1_04237</name>
</gene>
<dbReference type="Proteomes" id="UP001164250">
    <property type="component" value="Chromosome 3"/>
</dbReference>